<comment type="caution">
    <text evidence="9">The sequence shown here is derived from an EMBL/GenBank/DDBJ whole genome shotgun (WGS) entry which is preliminary data.</text>
</comment>
<name>A0A835PYK5_VANPL</name>
<evidence type="ECO:0000313" key="10">
    <source>
        <dbReference type="Proteomes" id="UP000636800"/>
    </source>
</evidence>
<feature type="region of interest" description="Disordered" evidence="6">
    <location>
        <begin position="79"/>
        <end position="100"/>
    </location>
</feature>
<proteinExistence type="inferred from homology"/>
<dbReference type="PANTHER" id="PTHR34270:SF3">
    <property type="entry name" value="PROTEIN RALF-LIKE 16-RELATED"/>
    <property type="match status" value="1"/>
</dbReference>
<dbReference type="Proteomes" id="UP000639772">
    <property type="component" value="Chromosome 11"/>
</dbReference>
<gene>
    <name evidence="9" type="ORF">HPP92_020720</name>
    <name evidence="8" type="ORF">HPP92_021089</name>
</gene>
<evidence type="ECO:0000256" key="6">
    <source>
        <dbReference type="SAM" id="MobiDB-lite"/>
    </source>
</evidence>
<dbReference type="PANTHER" id="PTHR34270">
    <property type="entry name" value="PROTEIN RALF-LIKE 15-RELATED"/>
    <property type="match status" value="1"/>
</dbReference>
<keyword evidence="2" id="KW-0372">Hormone</keyword>
<dbReference type="Pfam" id="PF05498">
    <property type="entry name" value="RALF"/>
    <property type="match status" value="1"/>
</dbReference>
<dbReference type="EMBL" id="JADCNM010000011">
    <property type="protein sequence ID" value="KAG0462244.1"/>
    <property type="molecule type" value="Genomic_DNA"/>
</dbReference>
<feature type="signal peptide" evidence="7">
    <location>
        <begin position="1"/>
        <end position="28"/>
    </location>
</feature>
<evidence type="ECO:0000256" key="1">
    <source>
        <dbReference type="ARBA" id="ARBA00009178"/>
    </source>
</evidence>
<keyword evidence="4" id="KW-1015">Disulfide bond</keyword>
<dbReference type="GO" id="GO:0005179">
    <property type="term" value="F:hormone activity"/>
    <property type="evidence" value="ECO:0007669"/>
    <property type="project" value="UniProtKB-KW"/>
</dbReference>
<comment type="similarity">
    <text evidence="1">Belongs to the plant rapid alkalinization factor (RALF) family.</text>
</comment>
<dbReference type="AlphaFoldDB" id="A0A835PYK5"/>
<accession>A0A835PYK5</accession>
<evidence type="ECO:0000256" key="2">
    <source>
        <dbReference type="ARBA" id="ARBA00022702"/>
    </source>
</evidence>
<dbReference type="Proteomes" id="UP000636800">
    <property type="component" value="Chromosome 11"/>
</dbReference>
<evidence type="ECO:0000313" key="11">
    <source>
        <dbReference type="Proteomes" id="UP000639772"/>
    </source>
</evidence>
<protein>
    <submittedName>
        <fullName evidence="9">Uncharacterized protein</fullName>
    </submittedName>
</protein>
<evidence type="ECO:0000256" key="4">
    <source>
        <dbReference type="ARBA" id="ARBA00023157"/>
    </source>
</evidence>
<keyword evidence="3 7" id="KW-0732">Signal</keyword>
<dbReference type="PROSITE" id="PS51257">
    <property type="entry name" value="PROKAR_LIPOPROTEIN"/>
    <property type="match status" value="1"/>
</dbReference>
<dbReference type="InterPro" id="IPR008801">
    <property type="entry name" value="RALF"/>
</dbReference>
<evidence type="ECO:0000256" key="5">
    <source>
        <dbReference type="ARBA" id="ARBA00037228"/>
    </source>
</evidence>
<reference evidence="10 11" key="1">
    <citation type="journal article" date="2020" name="Nat. Food">
        <title>A phased Vanilla planifolia genome enables genetic improvement of flavour and production.</title>
        <authorList>
            <person name="Hasing T."/>
            <person name="Tang H."/>
            <person name="Brym M."/>
            <person name="Khazi F."/>
            <person name="Huang T."/>
            <person name="Chambers A.H."/>
        </authorList>
    </citation>
    <scope>NUCLEOTIDE SEQUENCE [LARGE SCALE GENOMIC DNA]</scope>
    <source>
        <tissue evidence="9">Leaf</tissue>
    </source>
</reference>
<keyword evidence="10" id="KW-1185">Reference proteome</keyword>
<evidence type="ECO:0000313" key="9">
    <source>
        <dbReference type="EMBL" id="KAG0462244.1"/>
    </source>
</evidence>
<evidence type="ECO:0000256" key="3">
    <source>
        <dbReference type="ARBA" id="ARBA00022729"/>
    </source>
</evidence>
<feature type="chain" id="PRO_5036240291" evidence="7">
    <location>
        <begin position="29"/>
        <end position="100"/>
    </location>
</feature>
<evidence type="ECO:0000313" key="8">
    <source>
        <dbReference type="EMBL" id="KAG0460792.1"/>
    </source>
</evidence>
<dbReference type="OrthoDB" id="1613518at2759"/>
<sequence>MASSRLRWRTIAVAAVLALMFMVGCCIAESENPSVYIGYDPIRHDTVQCSKKSETQPENCRGHQAEPYKRACSKLEHCRGGPQGSSQFPDDQIPPQPSNY</sequence>
<dbReference type="EMBL" id="JADCNL010000011">
    <property type="protein sequence ID" value="KAG0460792.1"/>
    <property type="molecule type" value="Genomic_DNA"/>
</dbReference>
<evidence type="ECO:0000256" key="7">
    <source>
        <dbReference type="SAM" id="SignalP"/>
    </source>
</evidence>
<comment type="function">
    <text evidence="5">Cell signaling peptide that may regulate plant stress, growth, and development. Mediates a rapid alkalinization of extracellular space by mediating a transient increase in the cytoplasmic Ca(2+) concentration leading to a calcium-dependent signaling events through a cell surface receptor and a concomitant activation of some intracellular mitogen-activated protein kinases.</text>
</comment>
<organism evidence="9 11">
    <name type="scientific">Vanilla planifolia</name>
    <name type="common">Vanilla</name>
    <dbReference type="NCBI Taxonomy" id="51239"/>
    <lineage>
        <taxon>Eukaryota</taxon>
        <taxon>Viridiplantae</taxon>
        <taxon>Streptophyta</taxon>
        <taxon>Embryophyta</taxon>
        <taxon>Tracheophyta</taxon>
        <taxon>Spermatophyta</taxon>
        <taxon>Magnoliopsida</taxon>
        <taxon>Liliopsida</taxon>
        <taxon>Asparagales</taxon>
        <taxon>Orchidaceae</taxon>
        <taxon>Vanilloideae</taxon>
        <taxon>Vanilleae</taxon>
        <taxon>Vanilla</taxon>
    </lineage>
</organism>